<organism evidence="4 5">
    <name type="scientific">Cyclobacterium marinum (strain ATCC 25205 / DSM 745 / LMG 13164 / NCIMB 1802)</name>
    <name type="common">Flectobacillus marinus</name>
    <dbReference type="NCBI Taxonomy" id="880070"/>
    <lineage>
        <taxon>Bacteria</taxon>
        <taxon>Pseudomonadati</taxon>
        <taxon>Bacteroidota</taxon>
        <taxon>Cytophagia</taxon>
        <taxon>Cytophagales</taxon>
        <taxon>Cyclobacteriaceae</taxon>
        <taxon>Cyclobacterium</taxon>
    </lineage>
</organism>
<accession>G0IV17</accession>
<evidence type="ECO:0000259" key="3">
    <source>
        <dbReference type="Pfam" id="PF18818"/>
    </source>
</evidence>
<name>G0IV17_CYCMS</name>
<dbReference type="InterPro" id="IPR013610">
    <property type="entry name" value="ArdC_N"/>
</dbReference>
<dbReference type="InterPro" id="IPR017113">
    <property type="entry name" value="Antirestriction_ArdC"/>
</dbReference>
<feature type="domain" description="Polyvalent protein metallopeptidase" evidence="3">
    <location>
        <begin position="160"/>
        <end position="284"/>
    </location>
</feature>
<dbReference type="Pfam" id="PF18818">
    <property type="entry name" value="MPTase-PolyVal"/>
    <property type="match status" value="1"/>
</dbReference>
<dbReference type="OrthoDB" id="9792687at2"/>
<dbReference type="RefSeq" id="WP_014021298.1">
    <property type="nucleotide sequence ID" value="NC_015914.1"/>
</dbReference>
<sequence>MAAENKKMHEAVAEKIIAQLKEGTAPWQLPWEKSTAAFDKPQNAVTDKAYRGLNALYLQLFSPFEDPRWATFKQAQSKGWQVQKGAKGMAINFVKTHQFYPKKDEQGKQVLDENGKPVKVPRTLNPPMITKAWVFNAEQIKGVPPIAKSSEISQWEKLNRVESLVKNTGASIAHVQGNSAYYSPLGDNIRMPEKTQFKSSDRYYATLLHELGHWTGHKNRLDRSIMNSFGTQEYAREELRAEIASMMLGSELQIGHDPGQHLAYVDSWIKILTEKPFEIHQAASDSQKIMDYLMTFDRKKELKQVASKSSTSDAEPVEVPDVERIPELSHQPEVKYQKQEMETTLKFGR</sequence>
<gene>
    <name evidence="4" type="ordered locus">Cycma_3283</name>
</gene>
<proteinExistence type="predicted"/>
<evidence type="ECO:0000256" key="1">
    <source>
        <dbReference type="SAM" id="MobiDB-lite"/>
    </source>
</evidence>
<dbReference type="HOGENOM" id="CLU_041111_3_2_10"/>
<dbReference type="GO" id="GO:0003697">
    <property type="term" value="F:single-stranded DNA binding"/>
    <property type="evidence" value="ECO:0007669"/>
    <property type="project" value="InterPro"/>
</dbReference>
<evidence type="ECO:0000259" key="2">
    <source>
        <dbReference type="Pfam" id="PF08401"/>
    </source>
</evidence>
<dbReference type="KEGG" id="cmr:Cycma_3283"/>
<protein>
    <recommendedName>
        <fullName evidence="6">DNA primase TraC</fullName>
    </recommendedName>
</protein>
<dbReference type="STRING" id="880070.Cycma_3283"/>
<dbReference type="InterPro" id="IPR041459">
    <property type="entry name" value="MPTase-PolyVal"/>
</dbReference>
<dbReference type="Proteomes" id="UP000001635">
    <property type="component" value="Chromosome"/>
</dbReference>
<feature type="region of interest" description="Disordered" evidence="1">
    <location>
        <begin position="304"/>
        <end position="349"/>
    </location>
</feature>
<dbReference type="AlphaFoldDB" id="G0IV17"/>
<dbReference type="eggNOG" id="COG4227">
    <property type="taxonomic scope" value="Bacteria"/>
</dbReference>
<dbReference type="Pfam" id="PF08401">
    <property type="entry name" value="ArdcN"/>
    <property type="match status" value="1"/>
</dbReference>
<dbReference type="PIRSF" id="PIRSF037112">
    <property type="entry name" value="Antirestriction_ArdC"/>
    <property type="match status" value="1"/>
</dbReference>
<evidence type="ECO:0000313" key="4">
    <source>
        <dbReference type="EMBL" id="AEL27008.1"/>
    </source>
</evidence>
<keyword evidence="5" id="KW-1185">Reference proteome</keyword>
<reference evidence="5" key="1">
    <citation type="submission" date="2011-07" db="EMBL/GenBank/DDBJ databases">
        <title>The complete genome of Cyclobacterium marinum DSM 745.</title>
        <authorList>
            <person name="Lucas S."/>
            <person name="Han J."/>
            <person name="Lapidus A."/>
            <person name="Bruce D."/>
            <person name="Goodwin L."/>
            <person name="Pitluck S."/>
            <person name="Peters L."/>
            <person name="Kyrpides N."/>
            <person name="Mavromatis K."/>
            <person name="Ivanova N."/>
            <person name="Ovchinnikova G."/>
            <person name="Chertkov O."/>
            <person name="Detter J.C."/>
            <person name="Tapia R."/>
            <person name="Han C."/>
            <person name="Land M."/>
            <person name="Hauser L."/>
            <person name="Markowitz V."/>
            <person name="Cheng J.-F."/>
            <person name="Hugenholtz P."/>
            <person name="Woyke T."/>
            <person name="Wu D."/>
            <person name="Tindall B."/>
            <person name="Schuetze A."/>
            <person name="Brambilla E."/>
            <person name="Klenk H.-P."/>
            <person name="Eisen J.A."/>
        </authorList>
    </citation>
    <scope>NUCLEOTIDE SEQUENCE [LARGE SCALE GENOMIC DNA]</scope>
    <source>
        <strain evidence="5">ATCC 25205 / DSM 745 / LMG 13164 / NCIMB 1802</strain>
    </source>
</reference>
<feature type="compositionally biased region" description="Basic and acidic residues" evidence="1">
    <location>
        <begin position="321"/>
        <end position="343"/>
    </location>
</feature>
<feature type="domain" description="N-terminal" evidence="2">
    <location>
        <begin position="6"/>
        <end position="110"/>
    </location>
</feature>
<evidence type="ECO:0008006" key="6">
    <source>
        <dbReference type="Google" id="ProtNLM"/>
    </source>
</evidence>
<dbReference type="EMBL" id="CP002955">
    <property type="protein sequence ID" value="AEL27008.1"/>
    <property type="molecule type" value="Genomic_DNA"/>
</dbReference>
<evidence type="ECO:0000313" key="5">
    <source>
        <dbReference type="Proteomes" id="UP000001635"/>
    </source>
</evidence>